<dbReference type="Proteomes" id="UP001652626">
    <property type="component" value="Chromosome Z"/>
</dbReference>
<dbReference type="Gene3D" id="1.10.150.720">
    <property type="entry name" value="Haloacid dehalogenase-like hydrolase"/>
    <property type="match status" value="1"/>
</dbReference>
<dbReference type="SFLD" id="SFLDG01129">
    <property type="entry name" value="C1.5:_HAD__Beta-PGM__Phosphata"/>
    <property type="match status" value="1"/>
</dbReference>
<dbReference type="SUPFAM" id="SSF56784">
    <property type="entry name" value="HAD-like"/>
    <property type="match status" value="1"/>
</dbReference>
<dbReference type="AlphaFoldDB" id="A0A8B8ITT7"/>
<dbReference type="InterPro" id="IPR036412">
    <property type="entry name" value="HAD-like_sf"/>
</dbReference>
<dbReference type="Gene3D" id="3.40.50.1000">
    <property type="entry name" value="HAD superfamily/HAD-like"/>
    <property type="match status" value="1"/>
</dbReference>
<name>A0A8B8ITT7_VANTA</name>
<dbReference type="InterPro" id="IPR051828">
    <property type="entry name" value="HAD-like_hydrolase_domain"/>
</dbReference>
<accession>A0A8B8ITT7</accession>
<keyword evidence="1" id="KW-1185">Reference proteome</keyword>
<evidence type="ECO:0000313" key="2">
    <source>
        <dbReference type="RefSeq" id="XP_026500560.1"/>
    </source>
</evidence>
<dbReference type="CDD" id="cd16415">
    <property type="entry name" value="HAD_dREG-2_like"/>
    <property type="match status" value="1"/>
</dbReference>
<dbReference type="NCBIfam" id="TIGR02252">
    <property type="entry name" value="DREG-2"/>
    <property type="match status" value="1"/>
</dbReference>
<dbReference type="NCBIfam" id="TIGR01549">
    <property type="entry name" value="HAD-SF-IA-v1"/>
    <property type="match status" value="1"/>
</dbReference>
<dbReference type="InterPro" id="IPR006439">
    <property type="entry name" value="HAD-SF_hydro_IA"/>
</dbReference>
<dbReference type="Pfam" id="PF00702">
    <property type="entry name" value="Hydrolase"/>
    <property type="match status" value="1"/>
</dbReference>
<protein>
    <submittedName>
        <fullName evidence="2">Rhythmically expressed gene 2 protein-like</fullName>
    </submittedName>
</protein>
<dbReference type="OMA" id="WWRQLIA"/>
<gene>
    <name evidence="2" type="primary">LOC113404036</name>
</gene>
<dbReference type="SFLD" id="SFLDS00003">
    <property type="entry name" value="Haloacid_Dehalogenase"/>
    <property type="match status" value="1"/>
</dbReference>
<evidence type="ECO:0000313" key="1">
    <source>
        <dbReference type="Proteomes" id="UP001652626"/>
    </source>
</evidence>
<dbReference type="PANTHER" id="PTHR46191">
    <property type="match status" value="1"/>
</dbReference>
<dbReference type="PRINTS" id="PR00413">
    <property type="entry name" value="HADHALOGNASE"/>
</dbReference>
<dbReference type="InterPro" id="IPR011949">
    <property type="entry name" value="HAD-SF_hydro_IA_REG-2-like"/>
</dbReference>
<dbReference type="OrthoDB" id="444127at2759"/>
<proteinExistence type="predicted"/>
<organism evidence="1 2">
    <name type="scientific">Vanessa tameamea</name>
    <name type="common">Kamehameha butterfly</name>
    <dbReference type="NCBI Taxonomy" id="334116"/>
    <lineage>
        <taxon>Eukaryota</taxon>
        <taxon>Metazoa</taxon>
        <taxon>Ecdysozoa</taxon>
        <taxon>Arthropoda</taxon>
        <taxon>Hexapoda</taxon>
        <taxon>Insecta</taxon>
        <taxon>Pterygota</taxon>
        <taxon>Neoptera</taxon>
        <taxon>Endopterygota</taxon>
        <taxon>Lepidoptera</taxon>
        <taxon>Glossata</taxon>
        <taxon>Ditrysia</taxon>
        <taxon>Papilionoidea</taxon>
        <taxon>Nymphalidae</taxon>
        <taxon>Nymphalinae</taxon>
        <taxon>Vanessa</taxon>
    </lineage>
</organism>
<sequence length="243" mass="27989">MRLPGIKLVTFDVTNTLLKFHKPPWEHYAAVAHKFGFKGNGISIKNKLLDNYKHMTKQHPNFGKDTISWERWWGKVIEMTFQGDISVANIDMISKKLIEDYKTPICWQISEGSEDLIKILKQSNITIGVISNFDPRLHEILFNLNLNKYFEFVITSYEVGISKPDKKIFQIAQGKCKKDIDSTQCLHIGDDITNDYIGATEAGWNALLITNSIKHIESQVLDKTFLNLKELCEKLENNELCLR</sequence>
<dbReference type="InterPro" id="IPR023214">
    <property type="entry name" value="HAD_sf"/>
</dbReference>
<dbReference type="GeneID" id="113404036"/>
<reference evidence="2" key="1">
    <citation type="submission" date="2025-08" db="UniProtKB">
        <authorList>
            <consortium name="RefSeq"/>
        </authorList>
    </citation>
    <scope>IDENTIFICATION</scope>
    <source>
        <tissue evidence="2">Whole body</tissue>
    </source>
</reference>
<dbReference type="RefSeq" id="XP_026500560.1">
    <property type="nucleotide sequence ID" value="XM_026644775.2"/>
</dbReference>
<dbReference type="InterPro" id="IPR044924">
    <property type="entry name" value="HAD-SF_hydro_IA_REG-2-like_cap"/>
</dbReference>
<dbReference type="PANTHER" id="PTHR46191:SF2">
    <property type="entry name" value="HALOACID DEHALOGENASE-LIKE HYDROLASE DOMAIN-CONTAINING PROTEIN 3"/>
    <property type="match status" value="1"/>
</dbReference>
<dbReference type="GO" id="GO:0005634">
    <property type="term" value="C:nucleus"/>
    <property type="evidence" value="ECO:0007669"/>
    <property type="project" value="TreeGrafter"/>
</dbReference>